<dbReference type="Proteomes" id="UP000005384">
    <property type="component" value="Unassembled WGS sequence"/>
</dbReference>
<comment type="caution">
    <text evidence="1">The sequence shown here is derived from an EMBL/GenBank/DDBJ whole genome shotgun (WGS) entry which is preliminary data.</text>
</comment>
<organism evidence="1 2">
    <name type="scientific">Hungatella hathewayi WAL-18680</name>
    <dbReference type="NCBI Taxonomy" id="742737"/>
    <lineage>
        <taxon>Bacteria</taxon>
        <taxon>Bacillati</taxon>
        <taxon>Bacillota</taxon>
        <taxon>Clostridia</taxon>
        <taxon>Lachnospirales</taxon>
        <taxon>Lachnospiraceae</taxon>
        <taxon>Hungatella</taxon>
    </lineage>
</organism>
<gene>
    <name evidence="1" type="ORF">HMPREF9473_01586</name>
</gene>
<proteinExistence type="predicted"/>
<sequence length="33" mass="4119">NPVFHECKEYHFEEFVFITSWTACFVSLRYKIF</sequence>
<protein>
    <submittedName>
        <fullName evidence="1">Uncharacterized protein</fullName>
    </submittedName>
</protein>
<evidence type="ECO:0000313" key="2">
    <source>
        <dbReference type="Proteomes" id="UP000005384"/>
    </source>
</evidence>
<dbReference type="AlphaFoldDB" id="G5IDK9"/>
<feature type="non-terminal residue" evidence="1">
    <location>
        <position position="1"/>
    </location>
</feature>
<keyword evidence="2" id="KW-1185">Reference proteome</keyword>
<reference evidence="1 2" key="1">
    <citation type="submission" date="2011-08" db="EMBL/GenBank/DDBJ databases">
        <title>The Genome Sequence of Clostridium hathewayi WAL-18680.</title>
        <authorList>
            <consortium name="The Broad Institute Genome Sequencing Platform"/>
            <person name="Earl A."/>
            <person name="Ward D."/>
            <person name="Feldgarden M."/>
            <person name="Gevers D."/>
            <person name="Finegold S.M."/>
            <person name="Summanen P.H."/>
            <person name="Molitoris D.R."/>
            <person name="Song M."/>
            <person name="Daigneault M."/>
            <person name="Allen-Vercoe E."/>
            <person name="Young S.K."/>
            <person name="Zeng Q."/>
            <person name="Gargeya S."/>
            <person name="Fitzgerald M."/>
            <person name="Haas B."/>
            <person name="Abouelleil A."/>
            <person name="Alvarado L."/>
            <person name="Arachchi H.M."/>
            <person name="Berlin A."/>
            <person name="Brown A."/>
            <person name="Chapman S.B."/>
            <person name="Chen Z."/>
            <person name="Dunbar C."/>
            <person name="Freedman E."/>
            <person name="Gearin G."/>
            <person name="Gellesch M."/>
            <person name="Goldberg J."/>
            <person name="Griggs A."/>
            <person name="Gujja S."/>
            <person name="Heiman D."/>
            <person name="Howarth C."/>
            <person name="Larson L."/>
            <person name="Lui A."/>
            <person name="MacDonald P.J.P."/>
            <person name="Montmayeur A."/>
            <person name="Murphy C."/>
            <person name="Neiman D."/>
            <person name="Pearson M."/>
            <person name="Priest M."/>
            <person name="Roberts A."/>
            <person name="Saif S."/>
            <person name="Shea T."/>
            <person name="Shenoy N."/>
            <person name="Sisk P."/>
            <person name="Stolte C."/>
            <person name="Sykes S."/>
            <person name="Wortman J."/>
            <person name="Nusbaum C."/>
            <person name="Birren B."/>
        </authorList>
    </citation>
    <scope>NUCLEOTIDE SEQUENCE [LARGE SCALE GENOMIC DNA]</scope>
    <source>
        <strain evidence="1 2">WAL-18680</strain>
    </source>
</reference>
<accession>G5IDK9</accession>
<evidence type="ECO:0000313" key="1">
    <source>
        <dbReference type="EMBL" id="EHI60455.1"/>
    </source>
</evidence>
<name>G5IDK9_9FIRM</name>
<dbReference type="HOGENOM" id="CLU_3378524_0_0_9"/>
<dbReference type="EMBL" id="ADLN01000020">
    <property type="protein sequence ID" value="EHI60455.1"/>
    <property type="molecule type" value="Genomic_DNA"/>
</dbReference>